<dbReference type="Proteomes" id="UP001589562">
    <property type="component" value="Unassembled WGS sequence"/>
</dbReference>
<evidence type="ECO:0000313" key="2">
    <source>
        <dbReference type="EMBL" id="MFB9108533.1"/>
    </source>
</evidence>
<feature type="region of interest" description="Disordered" evidence="1">
    <location>
        <begin position="213"/>
        <end position="233"/>
    </location>
</feature>
<dbReference type="InterPro" id="IPR013783">
    <property type="entry name" value="Ig-like_fold"/>
</dbReference>
<comment type="caution">
    <text evidence="2">The sequence shown here is derived from an EMBL/GenBank/DDBJ whole genome shotgun (WGS) entry which is preliminary data.</text>
</comment>
<sequence>MKTINKIIFIALAILTYSCDDILEEDISEETVEIITPAEDAIIESNVVDFKWGSLKGADKYRIQIYEDGIMLLDSVTSKTSVTLPLETGSYSWSVRGENYAYESLYSSPSNFSTNIPDDLTDQKVVLTSPENNKFLNFINVPLVWEFLDKATTYNVKVINITSGREVYSKSNLTVKTVTIDLASLEDGNYEWQLTAKNDESETKRYSASKFNIDTTIPNQPKNTSPGNDSDQTVNSNVTYTWSIAADIGISKSPVSYIIEFANDADFSAIFETQRSNSTTLQRTAPATGIFYWRVRAIDGAGNIGTNSTGFKFTVKQ</sequence>
<evidence type="ECO:0000256" key="1">
    <source>
        <dbReference type="SAM" id="MobiDB-lite"/>
    </source>
</evidence>
<name>A0ABV5H9F4_9FLAO</name>
<protein>
    <recommendedName>
        <fullName evidence="4">Fibronectin type-III domain-containing protein</fullName>
    </recommendedName>
</protein>
<keyword evidence="3" id="KW-1185">Reference proteome</keyword>
<reference evidence="2 3" key="1">
    <citation type="submission" date="2024-09" db="EMBL/GenBank/DDBJ databases">
        <authorList>
            <person name="Sun Q."/>
            <person name="Mori K."/>
        </authorList>
    </citation>
    <scope>NUCLEOTIDE SEQUENCE [LARGE SCALE GENOMIC DNA]</scope>
    <source>
        <strain evidence="2 3">CECT 8365</strain>
    </source>
</reference>
<dbReference type="RefSeq" id="WP_278008949.1">
    <property type="nucleotide sequence ID" value="NZ_CP121112.1"/>
</dbReference>
<dbReference type="Gene3D" id="2.60.40.10">
    <property type="entry name" value="Immunoglobulins"/>
    <property type="match status" value="3"/>
</dbReference>
<organism evidence="2 3">
    <name type="scientific">Flavobacterium gyeonganense</name>
    <dbReference type="NCBI Taxonomy" id="1310418"/>
    <lineage>
        <taxon>Bacteria</taxon>
        <taxon>Pseudomonadati</taxon>
        <taxon>Bacteroidota</taxon>
        <taxon>Flavobacteriia</taxon>
        <taxon>Flavobacteriales</taxon>
        <taxon>Flavobacteriaceae</taxon>
        <taxon>Flavobacterium</taxon>
    </lineage>
</organism>
<dbReference type="EMBL" id="JBHMFE010000011">
    <property type="protein sequence ID" value="MFB9108533.1"/>
    <property type="molecule type" value="Genomic_DNA"/>
</dbReference>
<accession>A0ABV5H9F4</accession>
<gene>
    <name evidence="2" type="ORF">ACFFVK_08080</name>
</gene>
<dbReference type="PROSITE" id="PS51257">
    <property type="entry name" value="PROKAR_LIPOPROTEIN"/>
    <property type="match status" value="1"/>
</dbReference>
<evidence type="ECO:0000313" key="3">
    <source>
        <dbReference type="Proteomes" id="UP001589562"/>
    </source>
</evidence>
<evidence type="ECO:0008006" key="4">
    <source>
        <dbReference type="Google" id="ProtNLM"/>
    </source>
</evidence>
<proteinExistence type="predicted"/>